<protein>
    <submittedName>
        <fullName evidence="1">Uncharacterized protein</fullName>
    </submittedName>
</protein>
<reference evidence="1 2" key="1">
    <citation type="journal article" date="2021" name="Hortic Res">
        <title>High-quality reference genome and annotation aids understanding of berry development for evergreen blueberry (Vaccinium darrowii).</title>
        <authorList>
            <person name="Yu J."/>
            <person name="Hulse-Kemp A.M."/>
            <person name="Babiker E."/>
            <person name="Staton M."/>
        </authorList>
    </citation>
    <scope>NUCLEOTIDE SEQUENCE [LARGE SCALE GENOMIC DNA]</scope>
    <source>
        <strain evidence="2">cv. NJ 8807/NJ 8810</strain>
        <tissue evidence="1">Young leaf</tissue>
    </source>
</reference>
<accession>A0ACB7Y4A3</accession>
<evidence type="ECO:0000313" key="1">
    <source>
        <dbReference type="EMBL" id="KAH7848285.1"/>
    </source>
</evidence>
<proteinExistence type="predicted"/>
<dbReference type="Proteomes" id="UP000828048">
    <property type="component" value="Chromosome 7"/>
</dbReference>
<organism evidence="1 2">
    <name type="scientific">Vaccinium darrowii</name>
    <dbReference type="NCBI Taxonomy" id="229202"/>
    <lineage>
        <taxon>Eukaryota</taxon>
        <taxon>Viridiplantae</taxon>
        <taxon>Streptophyta</taxon>
        <taxon>Embryophyta</taxon>
        <taxon>Tracheophyta</taxon>
        <taxon>Spermatophyta</taxon>
        <taxon>Magnoliopsida</taxon>
        <taxon>eudicotyledons</taxon>
        <taxon>Gunneridae</taxon>
        <taxon>Pentapetalae</taxon>
        <taxon>asterids</taxon>
        <taxon>Ericales</taxon>
        <taxon>Ericaceae</taxon>
        <taxon>Vaccinioideae</taxon>
        <taxon>Vaccinieae</taxon>
        <taxon>Vaccinium</taxon>
    </lineage>
</organism>
<comment type="caution">
    <text evidence="1">The sequence shown here is derived from an EMBL/GenBank/DDBJ whole genome shotgun (WGS) entry which is preliminary data.</text>
</comment>
<sequence>MEPVWLEALFQCSQVQRKVRRDRSVDEVKSSTETLAMIGREFASTFPIPLQIELVSAEMADTSDGRVPMSDPLLPPLFWLGVRVSRH</sequence>
<gene>
    <name evidence="1" type="ORF">Vadar_000698</name>
</gene>
<evidence type="ECO:0000313" key="2">
    <source>
        <dbReference type="Proteomes" id="UP000828048"/>
    </source>
</evidence>
<name>A0ACB7Y4A3_9ERIC</name>
<keyword evidence="2" id="KW-1185">Reference proteome</keyword>
<dbReference type="EMBL" id="CM037157">
    <property type="protein sequence ID" value="KAH7848285.1"/>
    <property type="molecule type" value="Genomic_DNA"/>
</dbReference>